<keyword evidence="4 6" id="KW-1133">Transmembrane helix</keyword>
<dbReference type="EMBL" id="PGXC01000023">
    <property type="protein sequence ID" value="PKK89206.1"/>
    <property type="molecule type" value="Genomic_DNA"/>
</dbReference>
<dbReference type="PANTHER" id="PTHR30250">
    <property type="entry name" value="PST FAMILY PREDICTED COLANIC ACID TRANSPORTER"/>
    <property type="match status" value="1"/>
</dbReference>
<feature type="transmembrane region" description="Helical" evidence="6">
    <location>
        <begin position="121"/>
        <end position="145"/>
    </location>
</feature>
<evidence type="ECO:0000256" key="5">
    <source>
        <dbReference type="ARBA" id="ARBA00023136"/>
    </source>
</evidence>
<evidence type="ECO:0000256" key="6">
    <source>
        <dbReference type="SAM" id="Phobius"/>
    </source>
</evidence>
<accession>A0A2N1PLJ1</accession>
<name>A0A2N1PLJ1_9BACT</name>
<keyword evidence="3 6" id="KW-0812">Transmembrane</keyword>
<dbReference type="AlphaFoldDB" id="A0A2N1PLJ1"/>
<comment type="subcellular location">
    <subcellularLocation>
        <location evidence="1">Cell membrane</location>
        <topology evidence="1">Multi-pass membrane protein</topology>
    </subcellularLocation>
</comment>
<protein>
    <submittedName>
        <fullName evidence="7">Uncharacterized protein</fullName>
    </submittedName>
</protein>
<keyword evidence="2" id="KW-1003">Cell membrane</keyword>
<feature type="transmembrane region" description="Helical" evidence="6">
    <location>
        <begin position="21"/>
        <end position="42"/>
    </location>
</feature>
<feature type="transmembrane region" description="Helical" evidence="6">
    <location>
        <begin position="338"/>
        <end position="360"/>
    </location>
</feature>
<feature type="transmembrane region" description="Helical" evidence="6">
    <location>
        <begin position="391"/>
        <end position="415"/>
    </location>
</feature>
<dbReference type="Pfam" id="PF13440">
    <property type="entry name" value="Polysacc_synt_3"/>
    <property type="match status" value="1"/>
</dbReference>
<dbReference type="PANTHER" id="PTHR30250:SF11">
    <property type="entry name" value="O-ANTIGEN TRANSPORTER-RELATED"/>
    <property type="match status" value="1"/>
</dbReference>
<evidence type="ECO:0000256" key="1">
    <source>
        <dbReference type="ARBA" id="ARBA00004651"/>
    </source>
</evidence>
<feature type="transmembrane region" description="Helical" evidence="6">
    <location>
        <begin position="259"/>
        <end position="284"/>
    </location>
</feature>
<proteinExistence type="predicted"/>
<evidence type="ECO:0000313" key="7">
    <source>
        <dbReference type="EMBL" id="PKK89206.1"/>
    </source>
</evidence>
<feature type="transmembrane region" description="Helical" evidence="6">
    <location>
        <begin position="218"/>
        <end position="239"/>
    </location>
</feature>
<feature type="transmembrane region" description="Helical" evidence="6">
    <location>
        <begin position="296"/>
        <end position="318"/>
    </location>
</feature>
<dbReference type="Proteomes" id="UP000233256">
    <property type="component" value="Unassembled WGS sequence"/>
</dbReference>
<gene>
    <name evidence="7" type="ORF">CVV64_15470</name>
</gene>
<evidence type="ECO:0000256" key="4">
    <source>
        <dbReference type="ARBA" id="ARBA00022989"/>
    </source>
</evidence>
<sequence length="432" mass="45869">MSFLRKSGGKLEFASKVAGILATRGLTLIMGMVTSILVARALGPDGRGIFAVALASGNTALQFCSIGMPPAILHMASSRTQSSGRLLRMTWISGLILGCIGSLGIWLAFHFFPAISPGNGILPLLCMIHVPLCLILLLNQNLLLGAGEVTNYNISELITRGSALILMVAAILTTSVSPILMFSLTLAGSLAAIVFCQIKGRKLPNEISDSQEPSMKDLTSTVSSFGLKVYLAGLLGFLVLKSDIFLIKHYLGSSQCGHYSVAVTVASLIATLPTVVATLLFTRMNSIPDPLIKLKVGIKALVATFFTLTPITVILMIFGEPVVRIAFGEAFVPAARALVWLMPGTLLLGLETVAVQFLCSTTLPHSVTLWWAIGLIVNLAVNIHAIPKYGITGAAISSTIAYSIVAILVFGTIYFRIRELGILKPSSEKGSR</sequence>
<evidence type="ECO:0000256" key="3">
    <source>
        <dbReference type="ARBA" id="ARBA00022692"/>
    </source>
</evidence>
<comment type="caution">
    <text evidence="7">The sequence shown here is derived from an EMBL/GenBank/DDBJ whole genome shotgun (WGS) entry which is preliminary data.</text>
</comment>
<feature type="transmembrane region" description="Helical" evidence="6">
    <location>
        <begin position="367"/>
        <end position="385"/>
    </location>
</feature>
<dbReference type="InterPro" id="IPR050833">
    <property type="entry name" value="Poly_Biosynth_Transport"/>
</dbReference>
<evidence type="ECO:0000256" key="2">
    <source>
        <dbReference type="ARBA" id="ARBA00022475"/>
    </source>
</evidence>
<feature type="transmembrane region" description="Helical" evidence="6">
    <location>
        <begin position="89"/>
        <end position="109"/>
    </location>
</feature>
<reference evidence="7 8" key="1">
    <citation type="journal article" date="2017" name="ISME J.">
        <title>Potential for microbial H2 and metal transformations associated with novel bacteria and archaea in deep terrestrial subsurface sediments.</title>
        <authorList>
            <person name="Hernsdorf A.W."/>
            <person name="Amano Y."/>
            <person name="Miyakawa K."/>
            <person name="Ise K."/>
            <person name="Suzuki Y."/>
            <person name="Anantharaman K."/>
            <person name="Probst A."/>
            <person name="Burstein D."/>
            <person name="Thomas B.C."/>
            <person name="Banfield J.F."/>
        </authorList>
    </citation>
    <scope>NUCLEOTIDE SEQUENCE [LARGE SCALE GENOMIC DNA]</scope>
    <source>
        <strain evidence="7">HGW-Wallbacteria-1</strain>
    </source>
</reference>
<keyword evidence="5 6" id="KW-0472">Membrane</keyword>
<organism evidence="7 8">
    <name type="scientific">Candidatus Wallbacteria bacterium HGW-Wallbacteria-1</name>
    <dbReference type="NCBI Taxonomy" id="2013854"/>
    <lineage>
        <taxon>Bacteria</taxon>
        <taxon>Candidatus Walliibacteriota</taxon>
    </lineage>
</organism>
<dbReference type="GO" id="GO:0005886">
    <property type="term" value="C:plasma membrane"/>
    <property type="evidence" value="ECO:0007669"/>
    <property type="project" value="UniProtKB-SubCell"/>
</dbReference>
<evidence type="ECO:0000313" key="8">
    <source>
        <dbReference type="Proteomes" id="UP000233256"/>
    </source>
</evidence>